<keyword evidence="1" id="KW-1133">Transmembrane helix</keyword>
<dbReference type="RefSeq" id="WP_116757926.1">
    <property type="nucleotide sequence ID" value="NZ_JBHUEX010000003.1"/>
</dbReference>
<dbReference type="Proteomes" id="UP000244893">
    <property type="component" value="Unassembled WGS sequence"/>
</dbReference>
<dbReference type="Pfam" id="PF19650">
    <property type="entry name" value="DUF6153"/>
    <property type="match status" value="1"/>
</dbReference>
<accession>A0A2V1HQB1</accession>
<gene>
    <name evidence="2" type="ORF">DDQ50_16690</name>
</gene>
<protein>
    <submittedName>
        <fullName evidence="2">Uncharacterized protein</fullName>
    </submittedName>
</protein>
<organism evidence="2 3">
    <name type="scientific">Amnibacterium flavum</name>
    <dbReference type="NCBI Taxonomy" id="2173173"/>
    <lineage>
        <taxon>Bacteria</taxon>
        <taxon>Bacillati</taxon>
        <taxon>Actinomycetota</taxon>
        <taxon>Actinomycetes</taxon>
        <taxon>Micrococcales</taxon>
        <taxon>Microbacteriaceae</taxon>
        <taxon>Amnibacterium</taxon>
    </lineage>
</organism>
<evidence type="ECO:0000313" key="3">
    <source>
        <dbReference type="Proteomes" id="UP000244893"/>
    </source>
</evidence>
<feature type="transmembrane region" description="Helical" evidence="1">
    <location>
        <begin position="85"/>
        <end position="105"/>
    </location>
</feature>
<dbReference type="AlphaFoldDB" id="A0A2V1HQB1"/>
<sequence>MSMISTRAALRPKATAARTILLPLLAVVALLLGLLAMHSLNLDTAHAAMPAGGTAHAEAHLTMPAGSDEHVGDCGNDCAPEHSMLTMACVLALLVGSALIAGAAVRSFRNTSAPWRVAPLAGLPALAVLIPPKPPSLLVLSISRT</sequence>
<keyword evidence="1" id="KW-0472">Membrane</keyword>
<dbReference type="InterPro" id="IPR046151">
    <property type="entry name" value="DUF6153"/>
</dbReference>
<dbReference type="OrthoDB" id="5069505at2"/>
<proteinExistence type="predicted"/>
<keyword evidence="3" id="KW-1185">Reference proteome</keyword>
<evidence type="ECO:0000256" key="1">
    <source>
        <dbReference type="SAM" id="Phobius"/>
    </source>
</evidence>
<name>A0A2V1HQB1_9MICO</name>
<comment type="caution">
    <text evidence="2">The sequence shown here is derived from an EMBL/GenBank/DDBJ whole genome shotgun (WGS) entry which is preliminary data.</text>
</comment>
<evidence type="ECO:0000313" key="2">
    <source>
        <dbReference type="EMBL" id="PVZ93160.1"/>
    </source>
</evidence>
<dbReference type="EMBL" id="QEOP01000006">
    <property type="protein sequence ID" value="PVZ93160.1"/>
    <property type="molecule type" value="Genomic_DNA"/>
</dbReference>
<reference evidence="2 3" key="1">
    <citation type="submission" date="2018-05" db="EMBL/GenBank/DDBJ databases">
        <title>Amnibacterium sp. M8JJ-5, whole genome shotgun sequence.</title>
        <authorList>
            <person name="Tuo L."/>
        </authorList>
    </citation>
    <scope>NUCLEOTIDE SEQUENCE [LARGE SCALE GENOMIC DNA]</scope>
    <source>
        <strain evidence="2 3">M8JJ-5</strain>
    </source>
</reference>
<keyword evidence="1" id="KW-0812">Transmembrane</keyword>